<keyword evidence="1" id="KW-0677">Repeat</keyword>
<evidence type="ECO:0000313" key="5">
    <source>
        <dbReference type="EMBL" id="QFZ18426.1"/>
    </source>
</evidence>
<dbReference type="OrthoDB" id="291011at2"/>
<dbReference type="NCBIfam" id="TIGR01643">
    <property type="entry name" value="YD_repeat_2x"/>
    <property type="match status" value="2"/>
</dbReference>
<protein>
    <submittedName>
        <fullName evidence="5">RHS repeat protein</fullName>
    </submittedName>
</protein>
<dbReference type="EMBL" id="CP034550">
    <property type="protein sequence ID" value="QFZ18426.1"/>
    <property type="molecule type" value="Genomic_DNA"/>
</dbReference>
<feature type="region of interest" description="Disordered" evidence="2">
    <location>
        <begin position="33"/>
        <end position="52"/>
    </location>
</feature>
<sequence length="2058" mass="223027">MRRPARRLVAGVVSLALAMTAVVPAPALARPGAAAFQPHREPSVPGHDARAVPPEPNAADAAAVTKAPEVSWPGAGVAEVALDGVRAAGATTRAGDLPVFVGRVDGDVSTAAAAPGKVRVEVLDRRLEGPVLRINRADGVRQAGPVAVEVDYSGFAHAHGGDWAVRLRLVALPECALTTPERDECRATPLATRNNGSGRLTARATAAPEAKSGLYGVMAGDSSGAGDYKESSLSPSSTWVAGGSSGDFTWNYPMDVPPNVNAAAPQLNLSYSSGSMDGRTSAANNQPSWAGEGFSFEPGGYIERRYVACSTDMKPVNNGNANNTTKTGDTCWRSDNATFTLNGKGGELVLDDATRTWRPRKDDGTVVERLTGGKNPDDNGEHWKITSRDGTEFYFGLNQLPGWSTGKEVTESVWTNRVYGNHANEPCHKTAFADSSCMQAWRWNLDYVVDRHGNTISYFYDTETNNYGRELSATKVSSYVRAGYLTRIDYGQLKDGIFTTKPVGQVVLKAADRCIPGTPAADCVAAKPANWPDTPWDQACSSTTNCKNKHSQTFWTQKRLESVTTRVWTGSAFRDVNTWKLTHTFPSPGDGTRAGLWLSSIRQTGLAGTPVELPPTTFDGIQLNNRVDAANDMVPPMNWWRMKKINTDSGGQVVVTYQPPNCAPTGTRPAPDTNTLRCHPLKWSPDTPDGVAKERTDWFHKYVVGGVTEKDLTTGVVAEETTVEYGGTPAWRHDDEDGLVPAERKTWSQWRGYEKVLVKKGDAAGGQSLTETRYYRGMDGDKTAAGGRKSVEVLDSKSGHWRDSDPLSGYELEEITYTGAGGAVMSRSITDHWVQGPTATRRASWGTTESFQTGERKSRQTNLLSDGTWRETGSDNTYDTRGVLQQTFDLNDTSTADDDTCTRYSYAAQGSLVELPYRKQTVSDGCDAPVKPENVIDDDRFYYDGNDTLGAPPTVGDVTRMEELSGWVDGAPTYVTTTRAKHDGYGRPIEVYDAKNRKGTTTYTPATGAPTSIAVTNALGHRTVTEVDPAWGEETSVVLPGDRRSRTTYDALGRVLKEWLPGANPDTRPADREHAYLFRNDGPSVVTTKDLQPDGSYDTDYELYDGDMRLRQTQAPAPGGGRTVIDHVYDARGLEVKQNGPYLNDAPPGYDVLIPDEDLLTSQTVTEYDGSDRPTVSIFKVRGVEKWRTTYTNNPDRQDVDPPTGETPETRILDADGNVVELRQYKGEAPTGDYDRTTYTYDPEGQLLSVTDPAGNVWRYTYDVRGRKTSSLDPDRGLTEYTYDEAGQLTSAKDARGVTLASTYDDLGRQTGLYEGSTSGRKRAEWTYDTVAPGMPATSTRWVDGAAYTSAVTGYDPAGRPTGSKLTIPATEGRLAGTYQFAGTYTVDGEIATQKLPAVAGFAEETLTFGYDNYGLPTTLSGKTPYVTGTRYTPYGEIESATLSTGGKAVQQTFQYEDGTRRLSRTVVQSDSSASYLSDLSYTYDAAGNIRRMSDAADSDTQCFAYDHLRRLTNAHTPKSGVCGSGELGGPAPYGLSWTFDKVGNRLSETRTGADGKSTTSNYTYPAPGQPQPHALRKVTTGDKVDQYGYDAVGNTTARKGQVLDWDAEGHLAKVTEGGKTTSFLYDASGERLIRRDATGTTLYLGATEVRVDGNGALSATRYYTHSGHVVAVRTSDGKVTWQTADHHGTAQLSIDSETQAVQRRRTTPYGEVRGAAPSPWPGERGFVNGTNDPTTGLVHLGAREYDQSTGRFTSVDPVIDHEDPQQLHGYAYANNSPVTYTDPDGRWGFSIKTITKVVFKPFVKTVVQPVTTWVTKYTPIIHNAVEKLASVTVPVIKNVVKKIPGVKKVTQTIRKVVKNTKSSVKRFYKKHVQPKLNKVKKTFNRYKKAASNGLKKATKRIGRDIGNAWDAAGKVATQFKPGEKGWGALKLGLGVAAMFFGCVVCGAAVAGMSAVDAVIAAREGDTGKAALEVAGIVTFGVGTKISQGMQTAKVAARVQGSAFTGTSRLYTQAMSKVQGLEKMEFRNNLIDGSLLSKDAMVYGASWSFDDNHWSQKV</sequence>
<feature type="compositionally biased region" description="Basic and acidic residues" evidence="2">
    <location>
        <begin position="38"/>
        <end position="50"/>
    </location>
</feature>
<evidence type="ECO:0000256" key="2">
    <source>
        <dbReference type="SAM" id="MobiDB-lite"/>
    </source>
</evidence>
<dbReference type="PANTHER" id="PTHR32305">
    <property type="match status" value="1"/>
</dbReference>
<dbReference type="Gene3D" id="2.180.10.10">
    <property type="entry name" value="RHS repeat-associated core"/>
    <property type="match status" value="2"/>
</dbReference>
<feature type="signal peptide" evidence="3">
    <location>
        <begin position="1"/>
        <end position="29"/>
    </location>
</feature>
<gene>
    <name evidence="5" type="ORF">EKG83_13885</name>
</gene>
<dbReference type="InterPro" id="IPR022385">
    <property type="entry name" value="Rhs_assc_core"/>
</dbReference>
<dbReference type="InterPro" id="IPR006530">
    <property type="entry name" value="YD"/>
</dbReference>
<dbReference type="Pfam" id="PF05593">
    <property type="entry name" value="RHS_repeat"/>
    <property type="match status" value="2"/>
</dbReference>
<evidence type="ECO:0000259" key="4">
    <source>
        <dbReference type="Pfam" id="PF25023"/>
    </source>
</evidence>
<keyword evidence="6" id="KW-1185">Reference proteome</keyword>
<reference evidence="6" key="1">
    <citation type="journal article" date="2021" name="Curr. Microbiol.">
        <title>Complete genome of nocamycin-producing strain Saccharothrix syringae NRRL B-16468 reveals the biosynthetic potential for secondary metabolites.</title>
        <authorList>
            <person name="Mo X."/>
            <person name="Yang S."/>
        </authorList>
    </citation>
    <scope>NUCLEOTIDE SEQUENCE [LARGE SCALE GENOMIC DNA]</scope>
    <source>
        <strain evidence="6">ATCC 51364 / DSM 43886 / JCM 6844 / KCTC 9398 / NBRC 14523 / NRRL B-16468 / INA 2240</strain>
    </source>
</reference>
<feature type="region of interest" description="Disordered" evidence="2">
    <location>
        <begin position="838"/>
        <end position="878"/>
    </location>
</feature>
<organism evidence="5 6">
    <name type="scientific">Saccharothrix syringae</name>
    <name type="common">Nocardiopsis syringae</name>
    <dbReference type="NCBI Taxonomy" id="103733"/>
    <lineage>
        <taxon>Bacteria</taxon>
        <taxon>Bacillati</taxon>
        <taxon>Actinomycetota</taxon>
        <taxon>Actinomycetes</taxon>
        <taxon>Pseudonocardiales</taxon>
        <taxon>Pseudonocardiaceae</taxon>
        <taxon>Saccharothrix</taxon>
    </lineage>
</organism>
<feature type="domain" description="Teneurin-like YD-shell" evidence="4">
    <location>
        <begin position="1586"/>
        <end position="1779"/>
    </location>
</feature>
<evidence type="ECO:0000256" key="3">
    <source>
        <dbReference type="SAM" id="SignalP"/>
    </source>
</evidence>
<dbReference type="KEGG" id="ssyi:EKG83_13885"/>
<feature type="region of interest" description="Disordered" evidence="2">
    <location>
        <begin position="1706"/>
        <end position="1725"/>
    </location>
</feature>
<evidence type="ECO:0000313" key="6">
    <source>
        <dbReference type="Proteomes" id="UP000325787"/>
    </source>
</evidence>
<name>A0A5Q0GWC6_SACSY</name>
<dbReference type="InterPro" id="IPR031325">
    <property type="entry name" value="RHS_repeat"/>
</dbReference>
<dbReference type="InterPro" id="IPR056823">
    <property type="entry name" value="TEN-like_YD-shell"/>
</dbReference>
<keyword evidence="3" id="KW-0732">Signal</keyword>
<feature type="chain" id="PRO_5024943376" evidence="3">
    <location>
        <begin position="30"/>
        <end position="2058"/>
    </location>
</feature>
<dbReference type="PANTHER" id="PTHR32305:SF17">
    <property type="entry name" value="TRNA NUCLEASE WAPA"/>
    <property type="match status" value="1"/>
</dbReference>
<accession>A0A5Q0GWC6</accession>
<dbReference type="Pfam" id="PF25023">
    <property type="entry name" value="TEN_YD-shell"/>
    <property type="match status" value="1"/>
</dbReference>
<dbReference type="RefSeq" id="WP_153278066.1">
    <property type="nucleotide sequence ID" value="NZ_CP034550.1"/>
</dbReference>
<proteinExistence type="predicted"/>
<feature type="region of interest" description="Disordered" evidence="2">
    <location>
        <begin position="1548"/>
        <end position="1574"/>
    </location>
</feature>
<evidence type="ECO:0000256" key="1">
    <source>
        <dbReference type="ARBA" id="ARBA00022737"/>
    </source>
</evidence>
<dbReference type="NCBIfam" id="TIGR03696">
    <property type="entry name" value="Rhs_assc_core"/>
    <property type="match status" value="1"/>
</dbReference>
<dbReference type="Proteomes" id="UP000325787">
    <property type="component" value="Chromosome"/>
</dbReference>
<dbReference type="InterPro" id="IPR050708">
    <property type="entry name" value="T6SS_VgrG/RHS"/>
</dbReference>